<dbReference type="NCBIfam" id="NF009726">
    <property type="entry name" value="PRK13253.1"/>
    <property type="match status" value="1"/>
</dbReference>
<evidence type="ECO:0000256" key="4">
    <source>
        <dbReference type="HAMAP-Rule" id="MF_00805"/>
    </source>
</evidence>
<evidence type="ECO:0000256" key="1">
    <source>
        <dbReference type="ARBA" id="ARBA00004496"/>
    </source>
</evidence>
<dbReference type="GO" id="GO:0005737">
    <property type="term" value="C:cytoplasm"/>
    <property type="evidence" value="ECO:0007669"/>
    <property type="project" value="UniProtKB-SubCell"/>
</dbReference>
<name>A0A1G8RY24_9CLOT</name>
<accession>A0A1G8RY24</accession>
<dbReference type="InterPro" id="IPR023439">
    <property type="entry name" value="Mal_deCO2ase/Cit_lyase_ACP"/>
</dbReference>
<keyword evidence="3 4" id="KW-0597">Phosphoprotein</keyword>
<proteinExistence type="inferred from homology"/>
<evidence type="ECO:0000256" key="3">
    <source>
        <dbReference type="ARBA" id="ARBA00022553"/>
    </source>
</evidence>
<evidence type="ECO:0000313" key="6">
    <source>
        <dbReference type="EMBL" id="SDJ21843.1"/>
    </source>
</evidence>
<dbReference type="AlphaFoldDB" id="A0A1G8RY24"/>
<dbReference type="Proteomes" id="UP000183255">
    <property type="component" value="Unassembled WGS sequence"/>
</dbReference>
<protein>
    <recommendedName>
        <fullName evidence="4">Citrate lyase acyl carrier protein</fullName>
    </recommendedName>
    <alternativeName>
        <fullName evidence="4">Citrate lyase gamma chain</fullName>
    </alternativeName>
</protein>
<dbReference type="InterPro" id="IPR006495">
    <property type="entry name" value="CitD"/>
</dbReference>
<dbReference type="GO" id="GO:0016829">
    <property type="term" value="F:lyase activity"/>
    <property type="evidence" value="ECO:0007669"/>
    <property type="project" value="UniProtKB-KW"/>
</dbReference>
<organism evidence="6 7">
    <name type="scientific">Proteiniclasticum ruminis</name>
    <dbReference type="NCBI Taxonomy" id="398199"/>
    <lineage>
        <taxon>Bacteria</taxon>
        <taxon>Bacillati</taxon>
        <taxon>Bacillota</taxon>
        <taxon>Clostridia</taxon>
        <taxon>Eubacteriales</taxon>
        <taxon>Clostridiaceae</taxon>
        <taxon>Proteiniclasticum</taxon>
    </lineage>
</organism>
<sequence length="99" mass="10973">MKLNHSAMAGTVESSDIQIMISPKEEPGIELVLESSVLGQYGNQIRKTILDTLKSLQVADAKIIAIDKGALDLTIRSRVQTAVFRAIDQFEDLPWEVMM</sequence>
<reference evidence="6 7" key="1">
    <citation type="submission" date="2016-10" db="EMBL/GenBank/DDBJ databases">
        <authorList>
            <person name="de Groot N.N."/>
        </authorList>
    </citation>
    <scope>NUCLEOTIDE SEQUENCE [LARGE SCALE GENOMIC DNA]</scope>
    <source>
        <strain evidence="6 7">CGMCC 1.5058</strain>
    </source>
</reference>
<comment type="similarity">
    <text evidence="4">Belongs to the CitD family.</text>
</comment>
<evidence type="ECO:0000313" key="7">
    <source>
        <dbReference type="Proteomes" id="UP000183255"/>
    </source>
</evidence>
<dbReference type="RefSeq" id="WP_031577442.1">
    <property type="nucleotide sequence ID" value="NZ_FNDZ01000010.1"/>
</dbReference>
<dbReference type="EMBL" id="FNDZ01000010">
    <property type="protein sequence ID" value="SDJ21843.1"/>
    <property type="molecule type" value="Genomic_DNA"/>
</dbReference>
<dbReference type="HAMAP" id="MF_00805">
    <property type="entry name" value="CitD"/>
    <property type="match status" value="1"/>
</dbReference>
<keyword evidence="2 4" id="KW-0963">Cytoplasm</keyword>
<dbReference type="PIRSF" id="PIRSF002736">
    <property type="entry name" value="Citrt_lyas_gamma"/>
    <property type="match status" value="1"/>
</dbReference>
<comment type="subcellular location">
    <subcellularLocation>
        <location evidence="1 4">Cytoplasm</location>
    </subcellularLocation>
</comment>
<evidence type="ECO:0000256" key="5">
    <source>
        <dbReference type="PIRSR" id="PIRSR002736-50"/>
    </source>
</evidence>
<keyword evidence="6" id="KW-0456">Lyase</keyword>
<comment type="subunit">
    <text evidence="4">Oligomer with a subunit composition of (alpha,beta,gamma)6.</text>
</comment>
<gene>
    <name evidence="4" type="primary">citD</name>
    <name evidence="6" type="ORF">SAMN05421804_1108</name>
</gene>
<comment type="function">
    <text evidence="4">Covalent carrier of the coenzyme of citrate lyase.</text>
</comment>
<evidence type="ECO:0000256" key="2">
    <source>
        <dbReference type="ARBA" id="ARBA00022490"/>
    </source>
</evidence>
<feature type="modified residue" description="O-(phosphoribosyl dephospho-coenzyme A)serine" evidence="4 5">
    <location>
        <position position="14"/>
    </location>
</feature>
<dbReference type="NCBIfam" id="TIGR01608">
    <property type="entry name" value="citD"/>
    <property type="match status" value="1"/>
</dbReference>
<dbReference type="Pfam" id="PF06857">
    <property type="entry name" value="ACP"/>
    <property type="match status" value="1"/>
</dbReference>